<dbReference type="OrthoDB" id="72053at2759"/>
<evidence type="ECO:0000313" key="3">
    <source>
        <dbReference type="Proteomes" id="UP000095751"/>
    </source>
</evidence>
<dbReference type="EMBL" id="KV784381">
    <property type="protein sequence ID" value="OEU08332.1"/>
    <property type="molecule type" value="Genomic_DNA"/>
</dbReference>
<dbReference type="Proteomes" id="UP000095751">
    <property type="component" value="Unassembled WGS sequence"/>
</dbReference>
<dbReference type="KEGG" id="fcy:FRACYDRAFT_250126"/>
<protein>
    <recommendedName>
        <fullName evidence="4">Thioredoxin domain-containing protein</fullName>
    </recommendedName>
</protein>
<evidence type="ECO:0008006" key="4">
    <source>
        <dbReference type="Google" id="ProtNLM"/>
    </source>
</evidence>
<feature type="compositionally biased region" description="Low complexity" evidence="1">
    <location>
        <begin position="217"/>
        <end position="226"/>
    </location>
</feature>
<accession>A0A1E7EQW6</accession>
<dbReference type="InterPro" id="IPR036249">
    <property type="entry name" value="Thioredoxin-like_sf"/>
</dbReference>
<reference evidence="2 3" key="1">
    <citation type="submission" date="2016-09" db="EMBL/GenBank/DDBJ databases">
        <title>Extensive genetic diversity and differential bi-allelic expression allows diatom success in the polar Southern Ocean.</title>
        <authorList>
            <consortium name="DOE Joint Genome Institute"/>
            <person name="Mock T."/>
            <person name="Otillar R.P."/>
            <person name="Strauss J."/>
            <person name="Dupont C."/>
            <person name="Frickenhaus S."/>
            <person name="Maumus F."/>
            <person name="Mcmullan M."/>
            <person name="Sanges R."/>
            <person name="Schmutz J."/>
            <person name="Toseland A."/>
            <person name="Valas R."/>
            <person name="Veluchamy A."/>
            <person name="Ward B.J."/>
            <person name="Allen A."/>
            <person name="Barry K."/>
            <person name="Falciatore A."/>
            <person name="Ferrante M."/>
            <person name="Fortunato A.E."/>
            <person name="Gloeckner G."/>
            <person name="Gruber A."/>
            <person name="Hipkin R."/>
            <person name="Janech M."/>
            <person name="Kroth P."/>
            <person name="Leese F."/>
            <person name="Lindquist E."/>
            <person name="Lyon B.R."/>
            <person name="Martin J."/>
            <person name="Mayer C."/>
            <person name="Parker M."/>
            <person name="Quesneville H."/>
            <person name="Raymond J."/>
            <person name="Uhlig C."/>
            <person name="Valentin K.U."/>
            <person name="Worden A.Z."/>
            <person name="Armbrust E.V."/>
            <person name="Bowler C."/>
            <person name="Green B."/>
            <person name="Moulton V."/>
            <person name="Van Oosterhout C."/>
            <person name="Grigoriev I."/>
        </authorList>
    </citation>
    <scope>NUCLEOTIDE SEQUENCE [LARGE SCALE GENOMIC DNA]</scope>
    <source>
        <strain evidence="2 3">CCMP1102</strain>
    </source>
</reference>
<dbReference type="AlphaFoldDB" id="A0A1E7EQW6"/>
<evidence type="ECO:0000313" key="2">
    <source>
        <dbReference type="EMBL" id="OEU08332.1"/>
    </source>
</evidence>
<feature type="region of interest" description="Disordered" evidence="1">
    <location>
        <begin position="187"/>
        <end position="226"/>
    </location>
</feature>
<name>A0A1E7EQW6_9STRA</name>
<dbReference type="SUPFAM" id="SSF52833">
    <property type="entry name" value="Thioredoxin-like"/>
    <property type="match status" value="1"/>
</dbReference>
<dbReference type="Gene3D" id="3.40.30.10">
    <property type="entry name" value="Glutaredoxin"/>
    <property type="match status" value="1"/>
</dbReference>
<gene>
    <name evidence="2" type="ORF">FRACYDRAFT_250126</name>
</gene>
<keyword evidence="3" id="KW-1185">Reference proteome</keyword>
<dbReference type="InParanoid" id="A0A1E7EQW6"/>
<organism evidence="2 3">
    <name type="scientific">Fragilariopsis cylindrus CCMP1102</name>
    <dbReference type="NCBI Taxonomy" id="635003"/>
    <lineage>
        <taxon>Eukaryota</taxon>
        <taxon>Sar</taxon>
        <taxon>Stramenopiles</taxon>
        <taxon>Ochrophyta</taxon>
        <taxon>Bacillariophyta</taxon>
        <taxon>Bacillariophyceae</taxon>
        <taxon>Bacillariophycidae</taxon>
        <taxon>Bacillariales</taxon>
        <taxon>Bacillariaceae</taxon>
        <taxon>Fragilariopsis</taxon>
    </lineage>
</organism>
<sequence length="226" mass="26123">MVGDAQGEYYGESSGSYLVKEFNEIEELENIVKLASQSIPERPDGIVVVAKYSSVTRDECRATEAEYERLARANPASLFLRCMEEYENSDLLLGKVDIMTWPTVDIFYQGNRVARMEGPTDLQELETVLNMYQFQNTELDLFSEDANQKRKLQWGDGKAKDMTRTPRTTNRFVPAYDWNTNKGFFDEQADKAQQSFEDEFENWLPNIEDDDDENDTTDNNNPKNNK</sequence>
<feature type="compositionally biased region" description="Acidic residues" evidence="1">
    <location>
        <begin position="196"/>
        <end position="216"/>
    </location>
</feature>
<evidence type="ECO:0000256" key="1">
    <source>
        <dbReference type="SAM" id="MobiDB-lite"/>
    </source>
</evidence>
<proteinExistence type="predicted"/>